<keyword evidence="4" id="KW-1185">Reference proteome</keyword>
<dbReference type="InterPro" id="IPR022617">
    <property type="entry name" value="Rad60/SUMO-like_dom"/>
</dbReference>
<feature type="region of interest" description="Disordered" evidence="1">
    <location>
        <begin position="1"/>
        <end position="24"/>
    </location>
</feature>
<protein>
    <recommendedName>
        <fullName evidence="2">Ubiquitin-like domain-containing protein</fullName>
    </recommendedName>
</protein>
<accession>A0ABP0DL46</accession>
<proteinExistence type="predicted"/>
<feature type="compositionally biased region" description="Basic and acidic residues" evidence="1">
    <location>
        <begin position="73"/>
        <end position="84"/>
    </location>
</feature>
<evidence type="ECO:0000259" key="2">
    <source>
        <dbReference type="PROSITE" id="PS50053"/>
    </source>
</evidence>
<dbReference type="Proteomes" id="UP001642502">
    <property type="component" value="Unassembled WGS sequence"/>
</dbReference>
<gene>
    <name evidence="3" type="ORF">SEPCBS119000_002738</name>
</gene>
<feature type="compositionally biased region" description="Low complexity" evidence="1">
    <location>
        <begin position="144"/>
        <end position="159"/>
    </location>
</feature>
<dbReference type="PROSITE" id="PS50053">
    <property type="entry name" value="UBIQUITIN_2"/>
    <property type="match status" value="1"/>
</dbReference>
<feature type="compositionally biased region" description="Basic residues" evidence="1">
    <location>
        <begin position="130"/>
        <end position="140"/>
    </location>
</feature>
<feature type="compositionally biased region" description="Low complexity" evidence="1">
    <location>
        <begin position="352"/>
        <end position="373"/>
    </location>
</feature>
<evidence type="ECO:0000256" key="1">
    <source>
        <dbReference type="SAM" id="MobiDB-lite"/>
    </source>
</evidence>
<dbReference type="SUPFAM" id="SSF54236">
    <property type="entry name" value="Ubiquitin-like"/>
    <property type="match status" value="1"/>
</dbReference>
<dbReference type="Gene3D" id="3.10.20.90">
    <property type="entry name" value="Phosphatidylinositol 3-kinase Catalytic Subunit, Chain A, domain 1"/>
    <property type="match status" value="1"/>
</dbReference>
<feature type="compositionally biased region" description="Basic and acidic residues" evidence="1">
    <location>
        <begin position="167"/>
        <end position="177"/>
    </location>
</feature>
<feature type="compositionally biased region" description="Acidic residues" evidence="1">
    <location>
        <begin position="511"/>
        <end position="522"/>
    </location>
</feature>
<reference evidence="3 4" key="1">
    <citation type="submission" date="2024-01" db="EMBL/GenBank/DDBJ databases">
        <authorList>
            <person name="Allen C."/>
            <person name="Tagirdzhanova G."/>
        </authorList>
    </citation>
    <scope>NUCLEOTIDE SEQUENCE [LARGE SCALE GENOMIC DNA]</scope>
    <source>
        <strain evidence="3 4">CBS 119000</strain>
    </source>
</reference>
<comment type="caution">
    <text evidence="3">The sequence shown here is derived from an EMBL/GenBank/DDBJ whole genome shotgun (WGS) entry which is preliminary data.</text>
</comment>
<feature type="region of interest" description="Disordered" evidence="1">
    <location>
        <begin position="73"/>
        <end position="289"/>
    </location>
</feature>
<dbReference type="EMBL" id="CAWUON010000031">
    <property type="protein sequence ID" value="CAK7267805.1"/>
    <property type="molecule type" value="Genomic_DNA"/>
</dbReference>
<dbReference type="InterPro" id="IPR000626">
    <property type="entry name" value="Ubiquitin-like_dom"/>
</dbReference>
<feature type="compositionally biased region" description="Low complexity" evidence="1">
    <location>
        <begin position="320"/>
        <end position="339"/>
    </location>
</feature>
<sequence length="621" mass="66630">MASPGAGRPPKPLQSTLGAAASDRNSKLSALLESIDAELGFTKKASVPVSEDYGVNSFRRAKFLFPKLLEEQRKAAEAEKEAAAARKAKATASARTDVLGNKGDAQRRENEDAKLKSSSPSPPPPSPARHSAHGPKRRKVSRETPTSDNTPSPTSYTSPGATGLQTEDTRHTADAIDSHPFASSPPSPKVQADKGKQVATEHPVHARAVFPRGSSDPKQRRTSPIARENFVQTGRKADDSVVLIDSDSDGDSDPDLAAYRSRGVNYPHKVEGNSDNDSDNTVQADDDSEIIDTEFAEYIMRARNKAKARKADMDGTGDPSIATAGTTTSASQDSTARTAPPESSFALSGDKPSTPATASQSTPAAPQAPTPSQRLPGDQQYRIFITSHFPQEVPPLLAHIRMDQMMRYAKEAYIVHAKRNGVVLPENQAQSVLLTWKGSKIYNFTTGQSLGIQPDANGRVRGSQGMNGSGDLGASAGFSSGGLHLEIWTEQLYEAYLQEEDKRRLRNLGELVEDDPLSDDETGPGVAATGATQAAAGDQPAAAGQSTRIRLVLTSRDHEKLKITAHSDTTAELLASVFRQQRKIAPDKTVVIMWDGDELEKSITVGEAEIEDMDSVEVHIR</sequence>
<feature type="region of interest" description="Disordered" evidence="1">
    <location>
        <begin position="308"/>
        <end position="376"/>
    </location>
</feature>
<feature type="compositionally biased region" description="Acidic residues" evidence="1">
    <location>
        <begin position="274"/>
        <end position="289"/>
    </location>
</feature>
<organism evidence="3 4">
    <name type="scientific">Sporothrix epigloea</name>
    <dbReference type="NCBI Taxonomy" id="1892477"/>
    <lineage>
        <taxon>Eukaryota</taxon>
        <taxon>Fungi</taxon>
        <taxon>Dikarya</taxon>
        <taxon>Ascomycota</taxon>
        <taxon>Pezizomycotina</taxon>
        <taxon>Sordariomycetes</taxon>
        <taxon>Sordariomycetidae</taxon>
        <taxon>Ophiostomatales</taxon>
        <taxon>Ophiostomataceae</taxon>
        <taxon>Sporothrix</taxon>
    </lineage>
</organism>
<dbReference type="Pfam" id="PF11976">
    <property type="entry name" value="Rad60-SLD"/>
    <property type="match status" value="1"/>
</dbReference>
<dbReference type="InterPro" id="IPR029071">
    <property type="entry name" value="Ubiquitin-like_domsf"/>
</dbReference>
<feature type="domain" description="Ubiquitin-like" evidence="2">
    <location>
        <begin position="549"/>
        <end position="621"/>
    </location>
</feature>
<feature type="compositionally biased region" description="Basic and acidic residues" evidence="1">
    <location>
        <begin position="104"/>
        <end position="115"/>
    </location>
</feature>
<evidence type="ECO:0000313" key="4">
    <source>
        <dbReference type="Proteomes" id="UP001642502"/>
    </source>
</evidence>
<feature type="compositionally biased region" description="Low complexity" evidence="1">
    <location>
        <begin position="523"/>
        <end position="540"/>
    </location>
</feature>
<name>A0ABP0DL46_9PEZI</name>
<feature type="region of interest" description="Disordered" evidence="1">
    <location>
        <begin position="511"/>
        <end position="540"/>
    </location>
</feature>
<evidence type="ECO:0000313" key="3">
    <source>
        <dbReference type="EMBL" id="CAK7267805.1"/>
    </source>
</evidence>